<dbReference type="EMBL" id="FOIT01000002">
    <property type="protein sequence ID" value="SEV95028.1"/>
    <property type="molecule type" value="Genomic_DNA"/>
</dbReference>
<organism evidence="1 2">
    <name type="scientific">Aliicoccus persicus</name>
    <dbReference type="NCBI Taxonomy" id="930138"/>
    <lineage>
        <taxon>Bacteria</taxon>
        <taxon>Bacillati</taxon>
        <taxon>Bacillota</taxon>
        <taxon>Bacilli</taxon>
        <taxon>Bacillales</taxon>
        <taxon>Staphylococcaceae</taxon>
        <taxon>Aliicoccus</taxon>
    </lineage>
</organism>
<evidence type="ECO:0000313" key="2">
    <source>
        <dbReference type="Proteomes" id="UP000243605"/>
    </source>
</evidence>
<keyword evidence="2" id="KW-1185">Reference proteome</keyword>
<protein>
    <submittedName>
        <fullName evidence="1">Uncharacterized protein</fullName>
    </submittedName>
</protein>
<proteinExistence type="predicted"/>
<evidence type="ECO:0000313" key="1">
    <source>
        <dbReference type="EMBL" id="SEV95028.1"/>
    </source>
</evidence>
<gene>
    <name evidence="1" type="ORF">SAMN05192557_0959</name>
</gene>
<name>A0A662Z4S3_9STAP</name>
<accession>A0A662Z4S3</accession>
<dbReference type="AlphaFoldDB" id="A0A662Z4S3"/>
<sequence length="51" mass="5957">MIVKELTIILFLILILDAFDSDEDSLIGQSEAVWLEGLVKKWILNIFQKFF</sequence>
<dbReference type="Proteomes" id="UP000243605">
    <property type="component" value="Unassembled WGS sequence"/>
</dbReference>
<reference evidence="1 2" key="1">
    <citation type="submission" date="2016-10" db="EMBL/GenBank/DDBJ databases">
        <authorList>
            <person name="Varghese N."/>
            <person name="Submissions S."/>
        </authorList>
    </citation>
    <scope>NUCLEOTIDE SEQUENCE [LARGE SCALE GENOMIC DNA]</scope>
    <source>
        <strain evidence="1 2">IBRC-M10081</strain>
    </source>
</reference>